<evidence type="ECO:0000313" key="3">
    <source>
        <dbReference type="EMBL" id="MCZ4590428.1"/>
    </source>
</evidence>
<dbReference type="AlphaFoldDB" id="A0AAX3YQD5"/>
<accession>A0AAX3YQD5</accession>
<dbReference type="Gene3D" id="3.30.420.40">
    <property type="match status" value="2"/>
</dbReference>
<dbReference type="Proteomes" id="UP001066327">
    <property type="component" value="Unassembled WGS sequence"/>
</dbReference>
<sequence>MPNPVLAIDIGACTLTAAIRDASGRVTPLAIDGTTTPPARLVVQAGQPRPARDSFPLALAQLGPLIERLDVPSLVIDGVSWSIESLTALLLRPVLGAAFDLIGATPKILIVVPSEWAPELQRRFQRIMHAALTRTVTLVPSDKALAYALPSLRTGAGVIAVDCGATALSAIAVIGGERGPRIVGRAQSDSGGDIFDRFLLADALTDAGFPEQAVDARWGFAGVPRVRAAREALADADTVTVDLPRPVGRIALSERDVDVTGERYFTHQFSDLLTRLDESATEPISRRLMLCGGLAYDPAVPNAARVHGPVKVMATPQHVLCRGALAFDAAAVDSTADPGPRPIAEPDDENAEPLPGMISKRTLMLFGGVGATVVAIAVAGGLALSAAMTGAPDLREPELRNVASSVLPADQSITGVSLRSWANGADTTDATTRSLSGTDVRTLACGGTRPAEGTEADGVRWHSSRIFVSDDTSTSTGSGARATSWDSFDPSATTNVIVTAAIVGRDDREPVWKDISSSNQRCPSTKDDLVRTIVVIPQTGLDPGPPSYAEELPAATTPRTPTSAPMTTTTRAPQGGVTMGTQRQAWRGLTPASISGSGTDMHVTCVLDIDGVVLKRSCATAEDSGTADHLAQLGATAFNPAPETTR</sequence>
<keyword evidence="2" id="KW-0812">Transmembrane</keyword>
<proteinExistence type="predicted"/>
<keyword evidence="4" id="KW-0614">Plasmid</keyword>
<evidence type="ECO:0000313" key="6">
    <source>
        <dbReference type="Proteomes" id="UP001231166"/>
    </source>
</evidence>
<dbReference type="RefSeq" id="WP_269593033.1">
    <property type="nucleotide sequence ID" value="NZ_CP130954.1"/>
</dbReference>
<dbReference type="SUPFAM" id="SSF53067">
    <property type="entry name" value="Actin-like ATPase domain"/>
    <property type="match status" value="1"/>
</dbReference>
<evidence type="ECO:0000256" key="1">
    <source>
        <dbReference type="SAM" id="MobiDB-lite"/>
    </source>
</evidence>
<dbReference type="Proteomes" id="UP001231166">
    <property type="component" value="Plasmid pRho-VOC14-C342"/>
</dbReference>
<reference evidence="4" key="2">
    <citation type="submission" date="2023-07" db="EMBL/GenBank/DDBJ databases">
        <title>Genomic analysis of Rhodococcus opacus VOC-14 with glycol ethers degradation activity.</title>
        <authorList>
            <person name="Narkevich D.A."/>
            <person name="Hlushen A.M."/>
            <person name="Akhremchuk A.E."/>
            <person name="Sikolenko M.A."/>
            <person name="Valentovich L.N."/>
        </authorList>
    </citation>
    <scope>NUCLEOTIDE SEQUENCE</scope>
    <source>
        <strain evidence="4">VOC-14</strain>
        <plasmid evidence="4">pRho-VOC14-C342</plasmid>
    </source>
</reference>
<feature type="compositionally biased region" description="Low complexity" evidence="1">
    <location>
        <begin position="553"/>
        <end position="573"/>
    </location>
</feature>
<keyword evidence="2" id="KW-0472">Membrane</keyword>
<name>A0AAX3YQD5_RHOOP</name>
<organism evidence="4 6">
    <name type="scientific">Rhodococcus opacus</name>
    <name type="common">Nocardia opaca</name>
    <dbReference type="NCBI Taxonomy" id="37919"/>
    <lineage>
        <taxon>Bacteria</taxon>
        <taxon>Bacillati</taxon>
        <taxon>Actinomycetota</taxon>
        <taxon>Actinomycetes</taxon>
        <taxon>Mycobacteriales</taxon>
        <taxon>Nocardiaceae</taxon>
        <taxon>Rhodococcus</taxon>
    </lineage>
</organism>
<dbReference type="InterPro" id="IPR043129">
    <property type="entry name" value="ATPase_NBD"/>
</dbReference>
<dbReference type="EMBL" id="CP130954">
    <property type="protein sequence ID" value="WLF51258.1"/>
    <property type="molecule type" value="Genomic_DNA"/>
</dbReference>
<dbReference type="Gene3D" id="3.90.640.10">
    <property type="entry name" value="Actin, Chain A, domain 4"/>
    <property type="match status" value="1"/>
</dbReference>
<evidence type="ECO:0000256" key="2">
    <source>
        <dbReference type="SAM" id="Phobius"/>
    </source>
</evidence>
<feature type="transmembrane region" description="Helical" evidence="2">
    <location>
        <begin position="363"/>
        <end position="388"/>
    </location>
</feature>
<keyword evidence="2" id="KW-1133">Transmembrane helix</keyword>
<evidence type="ECO:0008006" key="7">
    <source>
        <dbReference type="Google" id="ProtNLM"/>
    </source>
</evidence>
<gene>
    <name evidence="3" type="ORF">O4328_43605</name>
    <name evidence="4" type="ORF">Q5707_38495</name>
</gene>
<evidence type="ECO:0000313" key="4">
    <source>
        <dbReference type="EMBL" id="WLF51258.1"/>
    </source>
</evidence>
<evidence type="ECO:0000313" key="5">
    <source>
        <dbReference type="Proteomes" id="UP001066327"/>
    </source>
</evidence>
<geneLocation type="plasmid" evidence="4 6">
    <name>pRho-VOC14-C342</name>
</geneLocation>
<protein>
    <recommendedName>
        <fullName evidence="7">Hsp70 protein</fullName>
    </recommendedName>
</protein>
<keyword evidence="5" id="KW-1185">Reference proteome</keyword>
<dbReference type="EMBL" id="JAPWIS010000049">
    <property type="protein sequence ID" value="MCZ4590428.1"/>
    <property type="molecule type" value="Genomic_DNA"/>
</dbReference>
<reference evidence="3" key="1">
    <citation type="submission" date="2022-12" db="EMBL/GenBank/DDBJ databases">
        <authorList>
            <person name="Krivoruchko A.V."/>
            <person name="Elkin A."/>
        </authorList>
    </citation>
    <scope>NUCLEOTIDE SEQUENCE</scope>
    <source>
        <strain evidence="3">IEGM 249</strain>
    </source>
</reference>
<feature type="region of interest" description="Disordered" evidence="1">
    <location>
        <begin position="541"/>
        <end position="580"/>
    </location>
</feature>